<reference evidence="1 2" key="1">
    <citation type="submission" date="2014-06" db="EMBL/GenBank/DDBJ databases">
        <authorList>
            <person name="Le Roux F."/>
        </authorList>
    </citation>
    <scope>NUCLEOTIDE SEQUENCE [LARGE SCALE GENOMIC DNA]</scope>
    <source>
        <strain evidence="1 2">J2-31</strain>
    </source>
</reference>
<dbReference type="EMBL" id="CCKJ01000037">
    <property type="protein sequence ID" value="CDT75216.1"/>
    <property type="molecule type" value="Genomic_DNA"/>
</dbReference>
<comment type="caution">
    <text evidence="1">The sequence shown here is derived from an EMBL/GenBank/DDBJ whole genome shotgun (WGS) entry which is preliminary data.</text>
</comment>
<dbReference type="AlphaFoldDB" id="A0AA86WZ73"/>
<gene>
    <name evidence="1" type="ORF">VCR31J2_1310128</name>
</gene>
<name>A0AA86WZ73_9VIBR</name>
<proteinExistence type="predicted"/>
<sequence>MILVCAELENENKLKTSKAKVIAILLNKNGLLNDSSPFDS</sequence>
<evidence type="ECO:0000313" key="1">
    <source>
        <dbReference type="EMBL" id="CDT75216.1"/>
    </source>
</evidence>
<protein>
    <submittedName>
        <fullName evidence="1">Uncharacterized protein</fullName>
    </submittedName>
</protein>
<organism evidence="1 2">
    <name type="scientific">Vibrio coralliirubri</name>
    <dbReference type="NCBI Taxonomy" id="1516159"/>
    <lineage>
        <taxon>Bacteria</taxon>
        <taxon>Pseudomonadati</taxon>
        <taxon>Pseudomonadota</taxon>
        <taxon>Gammaproteobacteria</taxon>
        <taxon>Vibrionales</taxon>
        <taxon>Vibrionaceae</taxon>
        <taxon>Vibrio</taxon>
    </lineage>
</organism>
<evidence type="ECO:0000313" key="2">
    <source>
        <dbReference type="Proteomes" id="UP000041625"/>
    </source>
</evidence>
<accession>A0AA86WZ73</accession>
<keyword evidence="2" id="KW-1185">Reference proteome</keyword>
<dbReference type="Proteomes" id="UP000041625">
    <property type="component" value="Unassembled WGS sequence"/>
</dbReference>